<dbReference type="EMBL" id="SNXS01000002">
    <property type="protein sequence ID" value="TDP73116.1"/>
    <property type="molecule type" value="Genomic_DNA"/>
</dbReference>
<dbReference type="RefSeq" id="WP_133700519.1">
    <property type="nucleotide sequence ID" value="NZ_SNXS01000002.1"/>
</dbReference>
<evidence type="ECO:0000313" key="2">
    <source>
        <dbReference type="EMBL" id="TDP73116.1"/>
    </source>
</evidence>
<evidence type="ECO:0000313" key="3">
    <source>
        <dbReference type="Proteomes" id="UP000295361"/>
    </source>
</evidence>
<keyword evidence="3" id="KW-1185">Reference proteome</keyword>
<feature type="region of interest" description="Disordered" evidence="1">
    <location>
        <begin position="1"/>
        <end position="23"/>
    </location>
</feature>
<gene>
    <name evidence="2" type="ORF">DES47_102862</name>
</gene>
<accession>A0A4R6QQ22</accession>
<proteinExistence type="predicted"/>
<protein>
    <submittedName>
        <fullName evidence="2">Uncharacterized protein</fullName>
    </submittedName>
</protein>
<dbReference type="InParanoid" id="A0A4R6QQ22"/>
<organism evidence="2 3">
    <name type="scientific">Roseateles toxinivorans</name>
    <dbReference type="NCBI Taxonomy" id="270368"/>
    <lineage>
        <taxon>Bacteria</taxon>
        <taxon>Pseudomonadati</taxon>
        <taxon>Pseudomonadota</taxon>
        <taxon>Betaproteobacteria</taxon>
        <taxon>Burkholderiales</taxon>
        <taxon>Sphaerotilaceae</taxon>
        <taxon>Roseateles</taxon>
    </lineage>
</organism>
<dbReference type="AlphaFoldDB" id="A0A4R6QQ22"/>
<dbReference type="Proteomes" id="UP000295361">
    <property type="component" value="Unassembled WGS sequence"/>
</dbReference>
<reference evidence="2 3" key="1">
    <citation type="submission" date="2019-03" db="EMBL/GenBank/DDBJ databases">
        <title>Genomic Encyclopedia of Type Strains, Phase IV (KMG-IV): sequencing the most valuable type-strain genomes for metagenomic binning, comparative biology and taxonomic classification.</title>
        <authorList>
            <person name="Goeker M."/>
        </authorList>
    </citation>
    <scope>NUCLEOTIDE SEQUENCE [LARGE SCALE GENOMIC DNA]</scope>
    <source>
        <strain evidence="2 3">DSM 16998</strain>
    </source>
</reference>
<name>A0A4R6QQ22_9BURK</name>
<dbReference type="OrthoDB" id="9181307at2"/>
<evidence type="ECO:0000256" key="1">
    <source>
        <dbReference type="SAM" id="MobiDB-lite"/>
    </source>
</evidence>
<sequence length="107" mass="12115">MTTFNDGKPYHGSEAVQDGKLTGATDGTDYFYFFCPMCPDKRLLRLLDYEVRAKEEKHPYADHVDVVAPKGFTLAFKLLCDKCLFTDFVKVSNMGWQGGTHKQALAR</sequence>
<comment type="caution">
    <text evidence="2">The sequence shown here is derived from an EMBL/GenBank/DDBJ whole genome shotgun (WGS) entry which is preliminary data.</text>
</comment>